<gene>
    <name evidence="1" type="ordered locus">Rpic_4533</name>
</gene>
<proteinExistence type="predicted"/>
<accession>B2UJ72</accession>
<dbReference type="EMBL" id="CP001069">
    <property type="protein sequence ID" value="ACD29623.1"/>
    <property type="molecule type" value="Genomic_DNA"/>
</dbReference>
<reference evidence="1" key="1">
    <citation type="submission" date="2008-05" db="EMBL/GenBank/DDBJ databases">
        <title>Complete sequence of chromosome2 of Ralstonia pickettii 12J.</title>
        <authorList>
            <consortium name="US DOE Joint Genome Institute"/>
            <person name="Lucas S."/>
            <person name="Copeland A."/>
            <person name="Lapidus A."/>
            <person name="Glavina del Rio T."/>
            <person name="Dalin E."/>
            <person name="Tice H."/>
            <person name="Bruce D."/>
            <person name="Goodwin L."/>
            <person name="Pitluck S."/>
            <person name="Meincke L."/>
            <person name="Brettin T."/>
            <person name="Detter J.C."/>
            <person name="Han C."/>
            <person name="Kuske C.R."/>
            <person name="Schmutz J."/>
            <person name="Larimer F."/>
            <person name="Land M."/>
            <person name="Hauser L."/>
            <person name="Kyrpides N."/>
            <person name="Mikhailova N."/>
            <person name="Marsh T."/>
            <person name="Richardson P."/>
        </authorList>
    </citation>
    <scope>NUCLEOTIDE SEQUENCE</scope>
    <source>
        <strain evidence="1">12J</strain>
    </source>
</reference>
<protein>
    <submittedName>
        <fullName evidence="1">Uncharacterized protein</fullName>
    </submittedName>
</protein>
<dbReference type="HOGENOM" id="CLU_3358007_0_0_4"/>
<name>B2UJ72_RALPJ</name>
<organism evidence="1">
    <name type="scientific">Ralstonia pickettii (strain 12J)</name>
    <dbReference type="NCBI Taxonomy" id="402626"/>
    <lineage>
        <taxon>Bacteria</taxon>
        <taxon>Pseudomonadati</taxon>
        <taxon>Pseudomonadota</taxon>
        <taxon>Betaproteobacteria</taxon>
        <taxon>Burkholderiales</taxon>
        <taxon>Burkholderiaceae</taxon>
        <taxon>Ralstonia</taxon>
    </lineage>
</organism>
<dbReference type="KEGG" id="rpi:Rpic_4533"/>
<evidence type="ECO:0000313" key="1">
    <source>
        <dbReference type="EMBL" id="ACD29623.1"/>
    </source>
</evidence>
<dbReference type="STRING" id="402626.Rpic_4533"/>
<sequence>MVVSGGGGAALFWIFGMRVLSGLGKNLKYQCENACY</sequence>
<dbReference type="AlphaFoldDB" id="B2UJ72"/>